<evidence type="ECO:0000313" key="2">
    <source>
        <dbReference type="Proteomes" id="UP000663802"/>
    </source>
</evidence>
<dbReference type="Proteomes" id="UP000663802">
    <property type="component" value="Unassembled WGS sequence"/>
</dbReference>
<reference evidence="1 2" key="1">
    <citation type="journal article" date="2021" name="Int. J. Syst. Evol. Microbiol.">
        <title>Clostridium zeae sp. nov., isolated from corn silage.</title>
        <authorList>
            <person name="Kobayashi H."/>
            <person name="Tanizawa Y."/>
            <person name="Yagura M."/>
            <person name="Sakamoto M."/>
            <person name="Ohkuma M."/>
            <person name="Tohno M."/>
        </authorList>
    </citation>
    <scope>NUCLEOTIDE SEQUENCE [LARGE SCALE GENOMIC DNA]</scope>
    <source>
        <strain evidence="1 2">CSC2</strain>
    </source>
</reference>
<protein>
    <submittedName>
        <fullName evidence="1">Uncharacterized protein</fullName>
    </submittedName>
</protein>
<dbReference type="RefSeq" id="WP_206870044.1">
    <property type="nucleotide sequence ID" value="NZ_BMBA01000002.1"/>
</dbReference>
<accession>A0ABQ1EAE7</accession>
<sequence length="86" mass="10111">MATIEEMQSKMTIFFSKRTGDLKEVLGGIQDMNIYGKDKEDYELIRDFVVLDRDNYVLDKPNNFIYDIEENQLKIKQDAIPKYPVA</sequence>
<proteinExistence type="predicted"/>
<dbReference type="EMBL" id="BMBA01000002">
    <property type="protein sequence ID" value="GFZ31750.1"/>
    <property type="molecule type" value="Genomic_DNA"/>
</dbReference>
<comment type="caution">
    <text evidence="1">The sequence shown here is derived from an EMBL/GenBank/DDBJ whole genome shotgun (WGS) entry which is preliminary data.</text>
</comment>
<organism evidence="1 2">
    <name type="scientific">Clostridium zeae</name>
    <dbReference type="NCBI Taxonomy" id="2759022"/>
    <lineage>
        <taxon>Bacteria</taxon>
        <taxon>Bacillati</taxon>
        <taxon>Bacillota</taxon>
        <taxon>Clostridia</taxon>
        <taxon>Eubacteriales</taxon>
        <taxon>Clostridiaceae</taxon>
        <taxon>Clostridium</taxon>
    </lineage>
</organism>
<gene>
    <name evidence="1" type="ORF">CSC2_22760</name>
</gene>
<keyword evidence="2" id="KW-1185">Reference proteome</keyword>
<name>A0ABQ1EAE7_9CLOT</name>
<evidence type="ECO:0000313" key="1">
    <source>
        <dbReference type="EMBL" id="GFZ31750.1"/>
    </source>
</evidence>